<dbReference type="Gene3D" id="3.40.50.1820">
    <property type="entry name" value="alpha/beta hydrolase"/>
    <property type="match status" value="1"/>
</dbReference>
<keyword evidence="6" id="KW-1185">Reference proteome</keyword>
<evidence type="ECO:0000256" key="2">
    <source>
        <dbReference type="ARBA" id="ARBA00022692"/>
    </source>
</evidence>
<dbReference type="Pfam" id="PF05277">
    <property type="entry name" value="DUF726"/>
    <property type="match status" value="1"/>
</dbReference>
<proteinExistence type="predicted"/>
<protein>
    <recommendedName>
        <fullName evidence="7">DUF726 domain-containing protein</fullName>
    </recommendedName>
</protein>
<dbReference type="InterPro" id="IPR007941">
    <property type="entry name" value="DUF726"/>
</dbReference>
<sequence>MNQTSFSKPKPLAISTRHRIIPCRPGSSDSAHRVIIVNGFLTQDDQEAKDWLEALSAFRQTTPVHYFTWESKSKKELVEFGAALASAKGAQRLVRLAINPWHTAMLNAQLAGQKLAVQIREQGVPVTLIGHSLGARVVFSALLALAAQPKPWVDHAVLLGGAVGRSKEKKWCKAASAVQGQLHNCYSDKDYILKHLYQWVNLGMSRPAGLGEAVGPTVNHDFSDLVEGHTRWIANLPEVLNRIGLR</sequence>
<dbReference type="STRING" id="1122252.SAMN05660443_0620"/>
<name>A0A1I1EP27_9GAMM</name>
<accession>A0A1I1EP27</accession>
<dbReference type="RefSeq" id="WP_091958971.1">
    <property type="nucleotide sequence ID" value="NZ_FOLH01000001.1"/>
</dbReference>
<gene>
    <name evidence="5" type="ORF">SAMN05660443_0620</name>
</gene>
<dbReference type="AlphaFoldDB" id="A0A1I1EP27"/>
<comment type="subcellular location">
    <subcellularLocation>
        <location evidence="1">Membrane</location>
        <topology evidence="1">Multi-pass membrane protein</topology>
    </subcellularLocation>
</comment>
<dbReference type="InterPro" id="IPR029058">
    <property type="entry name" value="AB_hydrolase_fold"/>
</dbReference>
<keyword evidence="2" id="KW-0812">Transmembrane</keyword>
<keyword evidence="3" id="KW-1133">Transmembrane helix</keyword>
<dbReference type="GO" id="GO:0016020">
    <property type="term" value="C:membrane"/>
    <property type="evidence" value="ECO:0007669"/>
    <property type="project" value="UniProtKB-SubCell"/>
</dbReference>
<dbReference type="PANTHER" id="PTHR17920">
    <property type="entry name" value="TRANSMEMBRANE AND COILED-COIL DOMAIN-CONTAINING PROTEIN 4 TMCO4"/>
    <property type="match status" value="1"/>
</dbReference>
<evidence type="ECO:0000256" key="1">
    <source>
        <dbReference type="ARBA" id="ARBA00004141"/>
    </source>
</evidence>
<dbReference type="EMBL" id="FOLH01000001">
    <property type="protein sequence ID" value="SFB86690.1"/>
    <property type="molecule type" value="Genomic_DNA"/>
</dbReference>
<dbReference type="PANTHER" id="PTHR17920:SF22">
    <property type="entry name" value="DUF726 DOMAIN PROTEIN (AFU_ORTHOLOGUE AFUA_2G12860)"/>
    <property type="match status" value="1"/>
</dbReference>
<evidence type="ECO:0000313" key="6">
    <source>
        <dbReference type="Proteomes" id="UP000199058"/>
    </source>
</evidence>
<evidence type="ECO:0000313" key="5">
    <source>
        <dbReference type="EMBL" id="SFB86690.1"/>
    </source>
</evidence>
<dbReference type="SUPFAM" id="SSF53474">
    <property type="entry name" value="alpha/beta-Hydrolases"/>
    <property type="match status" value="1"/>
</dbReference>
<organism evidence="5 6">
    <name type="scientific">Marinospirillum celere</name>
    <dbReference type="NCBI Taxonomy" id="1122252"/>
    <lineage>
        <taxon>Bacteria</taxon>
        <taxon>Pseudomonadati</taxon>
        <taxon>Pseudomonadota</taxon>
        <taxon>Gammaproteobacteria</taxon>
        <taxon>Oceanospirillales</taxon>
        <taxon>Oceanospirillaceae</taxon>
        <taxon>Marinospirillum</taxon>
    </lineage>
</organism>
<dbReference type="OrthoDB" id="4428026at2"/>
<evidence type="ECO:0008006" key="7">
    <source>
        <dbReference type="Google" id="ProtNLM"/>
    </source>
</evidence>
<reference evidence="5 6" key="1">
    <citation type="submission" date="2016-10" db="EMBL/GenBank/DDBJ databases">
        <authorList>
            <person name="de Groot N.N."/>
        </authorList>
    </citation>
    <scope>NUCLEOTIDE SEQUENCE [LARGE SCALE GENOMIC DNA]</scope>
    <source>
        <strain evidence="5 6">DSM 18438</strain>
    </source>
</reference>
<dbReference type="Proteomes" id="UP000199058">
    <property type="component" value="Unassembled WGS sequence"/>
</dbReference>
<evidence type="ECO:0000256" key="4">
    <source>
        <dbReference type="ARBA" id="ARBA00023136"/>
    </source>
</evidence>
<evidence type="ECO:0000256" key="3">
    <source>
        <dbReference type="ARBA" id="ARBA00022989"/>
    </source>
</evidence>
<keyword evidence="4" id="KW-0472">Membrane</keyword>